<dbReference type="GO" id="GO:0006629">
    <property type="term" value="P:lipid metabolic process"/>
    <property type="evidence" value="ECO:0007669"/>
    <property type="project" value="InterPro"/>
</dbReference>
<dbReference type="AlphaFoldDB" id="A0AAN7SEZ8"/>
<dbReference type="SUPFAM" id="SSF53474">
    <property type="entry name" value="alpha/beta-Hydrolases"/>
    <property type="match status" value="1"/>
</dbReference>
<evidence type="ECO:0000313" key="3">
    <source>
        <dbReference type="Proteomes" id="UP001353858"/>
    </source>
</evidence>
<feature type="signal peptide" evidence="1">
    <location>
        <begin position="1"/>
        <end position="17"/>
    </location>
</feature>
<accession>A0AAN7SEZ8</accession>
<evidence type="ECO:0000313" key="2">
    <source>
        <dbReference type="EMBL" id="KAK4878912.1"/>
    </source>
</evidence>
<dbReference type="InterPro" id="IPR003386">
    <property type="entry name" value="LACT/PDAT_acylTrfase"/>
</dbReference>
<comment type="caution">
    <text evidence="2">The sequence shown here is derived from an EMBL/GenBank/DDBJ whole genome shotgun (WGS) entry which is preliminary data.</text>
</comment>
<feature type="chain" id="PRO_5042855790" description="Group XV phospholipase A2" evidence="1">
    <location>
        <begin position="18"/>
        <end position="397"/>
    </location>
</feature>
<keyword evidence="3" id="KW-1185">Reference proteome</keyword>
<dbReference type="Gene3D" id="3.40.50.1820">
    <property type="entry name" value="alpha/beta hydrolase"/>
    <property type="match status" value="2"/>
</dbReference>
<dbReference type="Pfam" id="PF02450">
    <property type="entry name" value="LCAT"/>
    <property type="match status" value="1"/>
</dbReference>
<sequence>MINLFYLILIPLTSVCGNLNPIVLIPGDGGSQLEAKLNKSTAVHYICEKTSSTYFNIWLNLELLAPLIIDCWVDNVKLTYDNVTRKTSNAEGVDIRVPGFGDTETVEWLDPSHASSGYYFKDIGNTLVTLGHVRNKSIKGAPYDFRKAPNENVEFFEQLKKLIEDTVHDNNNTPMIIIAHSMGGPMAAFFLSQQTQAWKDKYIKSMVSLSGAWGGSVKAIKVYAIGDNLGSYFLRESVMRQEQITSPSLAWLLPSPYFWHQTETLVETEHKNYSLSNLHDYFIDLQFPTGWEMKKDTDPYRINVSAPGVEVHCLYGVNVPTVERLYYKPGSWLDGYPVLINGDGDGTVNRRSLEGCLLWKSLQKQPVHTVALPNVDHMMILNHPSVLNYIANLVNSV</sequence>
<evidence type="ECO:0008006" key="4">
    <source>
        <dbReference type="Google" id="ProtNLM"/>
    </source>
</evidence>
<gene>
    <name evidence="2" type="ORF">RN001_007058</name>
</gene>
<protein>
    <recommendedName>
        <fullName evidence="4">Group XV phospholipase A2</fullName>
    </recommendedName>
</protein>
<evidence type="ECO:0000256" key="1">
    <source>
        <dbReference type="SAM" id="SignalP"/>
    </source>
</evidence>
<proteinExistence type="predicted"/>
<name>A0AAN7SEZ8_9COLE</name>
<dbReference type="InterPro" id="IPR029058">
    <property type="entry name" value="AB_hydrolase_fold"/>
</dbReference>
<keyword evidence="1" id="KW-0732">Signal</keyword>
<dbReference type="Proteomes" id="UP001353858">
    <property type="component" value="Unassembled WGS sequence"/>
</dbReference>
<dbReference type="PANTHER" id="PTHR11440">
    <property type="entry name" value="LECITHIN-CHOLESTEROL ACYLTRANSFERASE-RELATED"/>
    <property type="match status" value="1"/>
</dbReference>
<reference evidence="3" key="1">
    <citation type="submission" date="2023-01" db="EMBL/GenBank/DDBJ databases">
        <title>Key to firefly adult light organ development and bioluminescence: homeobox transcription factors regulate luciferase expression and transportation to peroxisome.</title>
        <authorList>
            <person name="Fu X."/>
        </authorList>
    </citation>
    <scope>NUCLEOTIDE SEQUENCE [LARGE SCALE GENOMIC DNA]</scope>
</reference>
<organism evidence="2 3">
    <name type="scientific">Aquatica leii</name>
    <dbReference type="NCBI Taxonomy" id="1421715"/>
    <lineage>
        <taxon>Eukaryota</taxon>
        <taxon>Metazoa</taxon>
        <taxon>Ecdysozoa</taxon>
        <taxon>Arthropoda</taxon>
        <taxon>Hexapoda</taxon>
        <taxon>Insecta</taxon>
        <taxon>Pterygota</taxon>
        <taxon>Neoptera</taxon>
        <taxon>Endopterygota</taxon>
        <taxon>Coleoptera</taxon>
        <taxon>Polyphaga</taxon>
        <taxon>Elateriformia</taxon>
        <taxon>Elateroidea</taxon>
        <taxon>Lampyridae</taxon>
        <taxon>Luciolinae</taxon>
        <taxon>Aquatica</taxon>
    </lineage>
</organism>
<dbReference type="EMBL" id="JARPUR010000003">
    <property type="protein sequence ID" value="KAK4878912.1"/>
    <property type="molecule type" value="Genomic_DNA"/>
</dbReference>
<dbReference type="GO" id="GO:0008374">
    <property type="term" value="F:O-acyltransferase activity"/>
    <property type="evidence" value="ECO:0007669"/>
    <property type="project" value="InterPro"/>
</dbReference>